<name>A0A2G8T0V0_9BURK</name>
<protein>
    <submittedName>
        <fullName evidence="2">TIGR03118 family protein</fullName>
    </submittedName>
</protein>
<evidence type="ECO:0000313" key="2">
    <source>
        <dbReference type="EMBL" id="PIL39649.1"/>
    </source>
</evidence>
<comment type="caution">
    <text evidence="2">The sequence shown here is derived from an EMBL/GenBank/DDBJ whole genome shotgun (WGS) entry which is preliminary data.</text>
</comment>
<keyword evidence="3" id="KW-1185">Reference proteome</keyword>
<accession>A0A2G8T0V0</accession>
<dbReference type="InterPro" id="IPR011042">
    <property type="entry name" value="6-blade_b-propeller_TolB-like"/>
</dbReference>
<dbReference type="SUPFAM" id="SSF63825">
    <property type="entry name" value="YWTD domain"/>
    <property type="match status" value="1"/>
</dbReference>
<dbReference type="OrthoDB" id="581621at2"/>
<dbReference type="Proteomes" id="UP000228593">
    <property type="component" value="Unassembled WGS sequence"/>
</dbReference>
<dbReference type="SUPFAM" id="SSF101898">
    <property type="entry name" value="NHL repeat"/>
    <property type="match status" value="1"/>
</dbReference>
<feature type="chain" id="PRO_5013728664" evidence="1">
    <location>
        <begin position="30"/>
        <end position="390"/>
    </location>
</feature>
<proteinExistence type="predicted"/>
<organism evidence="2 3">
    <name type="scientific">Massilia psychrophila</name>
    <dbReference type="NCBI Taxonomy" id="1603353"/>
    <lineage>
        <taxon>Bacteria</taxon>
        <taxon>Pseudomonadati</taxon>
        <taxon>Pseudomonadota</taxon>
        <taxon>Betaproteobacteria</taxon>
        <taxon>Burkholderiales</taxon>
        <taxon>Oxalobacteraceae</taxon>
        <taxon>Telluria group</taxon>
        <taxon>Massilia</taxon>
    </lineage>
</organism>
<sequence length="390" mass="40969">MNTFRHHHAARLACTLALAATAATTPALADTARYQQRNLVANTVVLDARTRAENVDPNLVDPWGLAFNPFGFAWLSERHTGASTQYNGDGHPQALVVTIPPAVGSTAASGKPTGIVWNGGPGFVVRQGKQSAPSQFIFACADGSIAAWAPTVDATHAVRVFPRFYSSNALYTGLAIGADGARQLLFAADFRNNRVDVFDTNFAWIVLPGRPFVDPQQAPGYAPFGIQAINGNVYVTYAKQEALGDGRVGPASGGGFVSVFAPDGRFLRRLVSNGPLDKPWGLALAPAGFGRFGNRLLVANAGNGAINAFDSGSGKFAGRLRGANGQPIAIDGLKAIGFGHGLTRHPVGTLYFSAGPGNGRYGLYGRLDAMASKVHEHDVDVDVDADADIK</sequence>
<keyword evidence="1" id="KW-0732">Signal</keyword>
<gene>
    <name evidence="2" type="ORF">CR103_11995</name>
</gene>
<dbReference type="RefSeq" id="WP_099916215.1">
    <property type="nucleotide sequence ID" value="NZ_BMHS01000009.1"/>
</dbReference>
<dbReference type="EMBL" id="PDOB01000016">
    <property type="protein sequence ID" value="PIL39649.1"/>
    <property type="molecule type" value="Genomic_DNA"/>
</dbReference>
<dbReference type="InterPro" id="IPR017549">
    <property type="entry name" value="APMV_L690"/>
</dbReference>
<dbReference type="NCBIfam" id="TIGR03118">
    <property type="entry name" value="PEPCTERM_chp_1"/>
    <property type="match status" value="1"/>
</dbReference>
<dbReference type="Gene3D" id="2.120.10.30">
    <property type="entry name" value="TolB, C-terminal domain"/>
    <property type="match status" value="1"/>
</dbReference>
<evidence type="ECO:0000256" key="1">
    <source>
        <dbReference type="SAM" id="SignalP"/>
    </source>
</evidence>
<evidence type="ECO:0000313" key="3">
    <source>
        <dbReference type="Proteomes" id="UP000228593"/>
    </source>
</evidence>
<dbReference type="AlphaFoldDB" id="A0A2G8T0V0"/>
<reference evidence="2 3" key="1">
    <citation type="submission" date="2017-10" db="EMBL/GenBank/DDBJ databases">
        <title>Massilia psychrophilum sp. nov., a novel purple-pigmented bacterium isolated from Tianshan glacier, Xinjiang Municipality, China.</title>
        <authorList>
            <person name="Wang H."/>
        </authorList>
    </citation>
    <scope>NUCLEOTIDE SEQUENCE [LARGE SCALE GENOMIC DNA]</scope>
    <source>
        <strain evidence="2 3">JCM 30813</strain>
    </source>
</reference>
<feature type="signal peptide" evidence="1">
    <location>
        <begin position="1"/>
        <end position="29"/>
    </location>
</feature>